<dbReference type="EMBL" id="QGTW01000001">
    <property type="protein sequence ID" value="PWW31813.1"/>
    <property type="molecule type" value="Genomic_DNA"/>
</dbReference>
<dbReference type="Pfam" id="PF26162">
    <property type="entry name" value="YwzD"/>
    <property type="match status" value="1"/>
</dbReference>
<protein>
    <submittedName>
        <fullName evidence="1">Uncharacterized protein</fullName>
    </submittedName>
</protein>
<sequence>MDANFDDFAKVLESALDKGQSESQITIHELVDDIKNQLEPLINKKEIG</sequence>
<gene>
    <name evidence="1" type="ORF">DFO73_10167</name>
</gene>
<evidence type="ECO:0000313" key="2">
    <source>
        <dbReference type="Proteomes" id="UP000247150"/>
    </source>
</evidence>
<comment type="caution">
    <text evidence="1">The sequence shown here is derived from an EMBL/GenBank/DDBJ whole genome shotgun (WGS) entry which is preliminary data.</text>
</comment>
<name>A0A2V3A485_9BACI</name>
<dbReference type="InterPro" id="IPR058930">
    <property type="entry name" value="YwzD"/>
</dbReference>
<dbReference type="Proteomes" id="UP000247150">
    <property type="component" value="Unassembled WGS sequence"/>
</dbReference>
<evidence type="ECO:0000313" key="1">
    <source>
        <dbReference type="EMBL" id="PWW31813.1"/>
    </source>
</evidence>
<proteinExistence type="predicted"/>
<organism evidence="1 2">
    <name type="scientific">Cytobacillus oceanisediminis</name>
    <dbReference type="NCBI Taxonomy" id="665099"/>
    <lineage>
        <taxon>Bacteria</taxon>
        <taxon>Bacillati</taxon>
        <taxon>Bacillota</taxon>
        <taxon>Bacilli</taxon>
        <taxon>Bacillales</taxon>
        <taxon>Bacillaceae</taxon>
        <taxon>Cytobacillus</taxon>
    </lineage>
</organism>
<dbReference type="AlphaFoldDB" id="A0A2V3A485"/>
<dbReference type="RefSeq" id="WP_181395863.1">
    <property type="nucleotide sequence ID" value="NZ_QGTW01000001.1"/>
</dbReference>
<reference evidence="1 2" key="1">
    <citation type="submission" date="2018-05" db="EMBL/GenBank/DDBJ databases">
        <title>Freshwater and sediment microbial communities from various areas in North America, analyzing microbe dynamics in response to fracking.</title>
        <authorList>
            <person name="Lamendella R."/>
        </authorList>
    </citation>
    <scope>NUCLEOTIDE SEQUENCE [LARGE SCALE GENOMIC DNA]</scope>
    <source>
        <strain evidence="1 2">15_TX</strain>
    </source>
</reference>
<accession>A0A2V3A485</accession>